<sequence length="124" mass="13761">MPVFEAVVSKQKAMILSLTPASSTSFKTTAATFLPVESELAGTPRRNSASSSPVRRTAMRSSVSPERDGGVFRSQCRTNLFRYLLVPQFHDLLGGLLSPRNSCLMDRALRDRHTPNVHSKELER</sequence>
<dbReference type="EMBL" id="JACEEZ010020019">
    <property type="protein sequence ID" value="KAG0715105.1"/>
    <property type="molecule type" value="Genomic_DNA"/>
</dbReference>
<evidence type="ECO:0000313" key="2">
    <source>
        <dbReference type="EMBL" id="KAG0715105.1"/>
    </source>
</evidence>
<evidence type="ECO:0000256" key="1">
    <source>
        <dbReference type="SAM" id="MobiDB-lite"/>
    </source>
</evidence>
<name>A0A8J4XVY2_CHIOP</name>
<keyword evidence="3" id="KW-1185">Reference proteome</keyword>
<protein>
    <submittedName>
        <fullName evidence="2">Uncharacterized protein</fullName>
    </submittedName>
</protein>
<proteinExistence type="predicted"/>
<comment type="caution">
    <text evidence="2">The sequence shown here is derived from an EMBL/GenBank/DDBJ whole genome shotgun (WGS) entry which is preliminary data.</text>
</comment>
<dbReference type="AlphaFoldDB" id="A0A8J4XVY2"/>
<organism evidence="2 3">
    <name type="scientific">Chionoecetes opilio</name>
    <name type="common">Atlantic snow crab</name>
    <name type="synonym">Cancer opilio</name>
    <dbReference type="NCBI Taxonomy" id="41210"/>
    <lineage>
        <taxon>Eukaryota</taxon>
        <taxon>Metazoa</taxon>
        <taxon>Ecdysozoa</taxon>
        <taxon>Arthropoda</taxon>
        <taxon>Crustacea</taxon>
        <taxon>Multicrustacea</taxon>
        <taxon>Malacostraca</taxon>
        <taxon>Eumalacostraca</taxon>
        <taxon>Eucarida</taxon>
        <taxon>Decapoda</taxon>
        <taxon>Pleocyemata</taxon>
        <taxon>Brachyura</taxon>
        <taxon>Eubrachyura</taxon>
        <taxon>Majoidea</taxon>
        <taxon>Majidae</taxon>
        <taxon>Chionoecetes</taxon>
    </lineage>
</organism>
<reference evidence="2" key="1">
    <citation type="submission" date="2020-07" db="EMBL/GenBank/DDBJ databases">
        <title>The High-quality genome of the commercially important snow crab, Chionoecetes opilio.</title>
        <authorList>
            <person name="Jeong J.-H."/>
            <person name="Ryu S."/>
        </authorList>
    </citation>
    <scope>NUCLEOTIDE SEQUENCE</scope>
    <source>
        <strain evidence="2">MADBK_172401_WGS</strain>
        <tissue evidence="2">Digestive gland</tissue>
    </source>
</reference>
<feature type="compositionally biased region" description="Polar residues" evidence="1">
    <location>
        <begin position="45"/>
        <end position="64"/>
    </location>
</feature>
<feature type="region of interest" description="Disordered" evidence="1">
    <location>
        <begin position="37"/>
        <end position="71"/>
    </location>
</feature>
<gene>
    <name evidence="2" type="ORF">GWK47_012703</name>
</gene>
<accession>A0A8J4XVY2</accession>
<evidence type="ECO:0000313" key="3">
    <source>
        <dbReference type="Proteomes" id="UP000770661"/>
    </source>
</evidence>
<dbReference type="Proteomes" id="UP000770661">
    <property type="component" value="Unassembled WGS sequence"/>
</dbReference>